<dbReference type="Proteomes" id="UP000050580">
    <property type="component" value="Unassembled WGS sequence"/>
</dbReference>
<keyword evidence="1" id="KW-1133">Transmembrane helix</keyword>
<keyword evidence="1" id="KW-0472">Membrane</keyword>
<proteinExistence type="predicted"/>
<comment type="caution">
    <text evidence="2">The sequence shown here is derived from an EMBL/GenBank/DDBJ whole genome shotgun (WGS) entry which is preliminary data.</text>
</comment>
<evidence type="ECO:0000256" key="1">
    <source>
        <dbReference type="SAM" id="Phobius"/>
    </source>
</evidence>
<keyword evidence="3" id="KW-1185">Reference proteome</keyword>
<reference evidence="2 3" key="1">
    <citation type="submission" date="2015-05" db="EMBL/GenBank/DDBJ databases">
        <title>Draft genome sequence of Lampropedia sp. CT6, isolated from the microbial mat of a hot water spring, located at Manikaran, India.</title>
        <authorList>
            <person name="Tripathi C."/>
            <person name="Rani P."/>
            <person name="Mahato N.K."/>
            <person name="Lal R."/>
        </authorList>
    </citation>
    <scope>NUCLEOTIDE SEQUENCE [LARGE SCALE GENOMIC DNA]</scope>
    <source>
        <strain evidence="2 3">CT6</strain>
    </source>
</reference>
<keyword evidence="1" id="KW-0812">Transmembrane</keyword>
<sequence>MHWFELLMHGIALLMPAWALSLLFTGAARWLWRKPGWRVDWWTNALLLGVAGSVWSLLALVWTGADGSVVQYALMVVGYAALQALLMRQST</sequence>
<feature type="transmembrane region" description="Helical" evidence="1">
    <location>
        <begin position="69"/>
        <end position="87"/>
    </location>
</feature>
<dbReference type="RefSeq" id="WP_046742663.1">
    <property type="nucleotide sequence ID" value="NZ_LBNQ01000040.1"/>
</dbReference>
<organism evidence="2 3">
    <name type="scientific">Lampropedia cohaerens</name>
    <dbReference type="NCBI Taxonomy" id="1610491"/>
    <lineage>
        <taxon>Bacteria</taxon>
        <taxon>Pseudomonadati</taxon>
        <taxon>Pseudomonadota</taxon>
        <taxon>Betaproteobacteria</taxon>
        <taxon>Burkholderiales</taxon>
        <taxon>Comamonadaceae</taxon>
        <taxon>Lampropedia</taxon>
    </lineage>
</organism>
<dbReference type="AlphaFoldDB" id="A0A0U1PWT4"/>
<evidence type="ECO:0000313" key="2">
    <source>
        <dbReference type="EMBL" id="KKW66998.1"/>
    </source>
</evidence>
<dbReference type="STRING" id="1610491.AAV94_13140"/>
<feature type="transmembrane region" description="Helical" evidence="1">
    <location>
        <begin position="44"/>
        <end position="63"/>
    </location>
</feature>
<accession>A0A0U1PWT4</accession>
<dbReference type="EMBL" id="LBNQ01000040">
    <property type="protein sequence ID" value="KKW66998.1"/>
    <property type="molecule type" value="Genomic_DNA"/>
</dbReference>
<feature type="transmembrane region" description="Helical" evidence="1">
    <location>
        <begin position="6"/>
        <end position="32"/>
    </location>
</feature>
<protein>
    <submittedName>
        <fullName evidence="2">Uncharacterized protein</fullName>
    </submittedName>
</protein>
<evidence type="ECO:0000313" key="3">
    <source>
        <dbReference type="Proteomes" id="UP000050580"/>
    </source>
</evidence>
<name>A0A0U1PWT4_9BURK</name>
<gene>
    <name evidence="2" type="ORF">AAV94_13140</name>
</gene>